<dbReference type="AlphaFoldDB" id="A0A7X1E682"/>
<evidence type="ECO:0000259" key="3">
    <source>
        <dbReference type="Pfam" id="PF13472"/>
    </source>
</evidence>
<dbReference type="Proteomes" id="UP000525652">
    <property type="component" value="Unassembled WGS sequence"/>
</dbReference>
<evidence type="ECO:0000256" key="2">
    <source>
        <dbReference type="ARBA" id="ARBA00022801"/>
    </source>
</evidence>
<proteinExistence type="inferred from homology"/>
<dbReference type="Gene3D" id="3.40.50.1110">
    <property type="entry name" value="SGNH hydrolase"/>
    <property type="match status" value="1"/>
</dbReference>
<keyword evidence="2" id="KW-0378">Hydrolase</keyword>
<sequence length="249" mass="27777">MHHHIKISVLLPISFILLLLTTPLLSQQTIICLAGDSTVTGPILTKDRAGWGWGLQQYANSNTVIYNEAKGGRSSRSFRTEGLWDKTLAHKPDWILIQFGHNDQKGKGPERESAAETDYREHLRQYIEDARAIGARPVLITPVCRRNFRADGSLRDSLAPYAEAVRIVAEEENVPYLDLHEYSVKQIQEIGPEGAAKFSPSGTNDRTHFSLEASQKVAGWVLLLAEDNAPELAELFENENSTPSDTRTD</sequence>
<dbReference type="Pfam" id="PF13472">
    <property type="entry name" value="Lipase_GDSL_2"/>
    <property type="match status" value="1"/>
</dbReference>
<evidence type="ECO:0000313" key="4">
    <source>
        <dbReference type="EMBL" id="MBC2603843.1"/>
    </source>
</evidence>
<comment type="similarity">
    <text evidence="1">Belongs to the 'GDSL' lipolytic enzyme family.</text>
</comment>
<name>A0A7X1E682_9BACT</name>
<evidence type="ECO:0000313" key="5">
    <source>
        <dbReference type="Proteomes" id="UP000525652"/>
    </source>
</evidence>
<feature type="domain" description="SGNH hydrolase-type esterase" evidence="3">
    <location>
        <begin position="35"/>
        <end position="189"/>
    </location>
</feature>
<gene>
    <name evidence="4" type="ORF">H5P30_18855</name>
</gene>
<dbReference type="CDD" id="cd01821">
    <property type="entry name" value="Rhamnogalacturan_acetylesterase_like"/>
    <property type="match status" value="1"/>
</dbReference>
<comment type="caution">
    <text evidence="4">The sequence shown here is derived from an EMBL/GenBank/DDBJ whole genome shotgun (WGS) entry which is preliminary data.</text>
</comment>
<dbReference type="InterPro" id="IPR037459">
    <property type="entry name" value="RhgT-like"/>
</dbReference>
<dbReference type="EMBL" id="JACHVA010000134">
    <property type="protein sequence ID" value="MBC2603843.1"/>
    <property type="molecule type" value="Genomic_DNA"/>
</dbReference>
<organism evidence="4 5">
    <name type="scientific">Puniceicoccus vermicola</name>
    <dbReference type="NCBI Taxonomy" id="388746"/>
    <lineage>
        <taxon>Bacteria</taxon>
        <taxon>Pseudomonadati</taxon>
        <taxon>Verrucomicrobiota</taxon>
        <taxon>Opitutia</taxon>
        <taxon>Puniceicoccales</taxon>
        <taxon>Puniceicoccaceae</taxon>
        <taxon>Puniceicoccus</taxon>
    </lineage>
</organism>
<dbReference type="PANTHER" id="PTHR43695">
    <property type="entry name" value="PUTATIVE (AFU_ORTHOLOGUE AFUA_2G17250)-RELATED"/>
    <property type="match status" value="1"/>
</dbReference>
<dbReference type="RefSeq" id="WP_185694462.1">
    <property type="nucleotide sequence ID" value="NZ_JACHVA010000134.1"/>
</dbReference>
<dbReference type="SUPFAM" id="SSF52266">
    <property type="entry name" value="SGNH hydrolase"/>
    <property type="match status" value="1"/>
</dbReference>
<dbReference type="GO" id="GO:0016788">
    <property type="term" value="F:hydrolase activity, acting on ester bonds"/>
    <property type="evidence" value="ECO:0007669"/>
    <property type="project" value="UniProtKB-ARBA"/>
</dbReference>
<keyword evidence="5" id="KW-1185">Reference proteome</keyword>
<protein>
    <submittedName>
        <fullName evidence="4">Rhamnogalacturonan acetylesterase</fullName>
    </submittedName>
</protein>
<dbReference type="InterPro" id="IPR013830">
    <property type="entry name" value="SGNH_hydro"/>
</dbReference>
<evidence type="ECO:0000256" key="1">
    <source>
        <dbReference type="ARBA" id="ARBA00008668"/>
    </source>
</evidence>
<reference evidence="4 5" key="1">
    <citation type="submission" date="2020-07" db="EMBL/GenBank/DDBJ databases">
        <authorList>
            <person name="Feng X."/>
        </authorList>
    </citation>
    <scope>NUCLEOTIDE SEQUENCE [LARGE SCALE GENOMIC DNA]</scope>
    <source>
        <strain evidence="4 5">JCM14086</strain>
    </source>
</reference>
<accession>A0A7X1E682</accession>
<dbReference type="InterPro" id="IPR036514">
    <property type="entry name" value="SGNH_hydro_sf"/>
</dbReference>
<dbReference type="PANTHER" id="PTHR43695:SF1">
    <property type="entry name" value="RHAMNOGALACTURONAN ACETYLESTERASE"/>
    <property type="match status" value="1"/>
</dbReference>